<keyword evidence="2" id="KW-1185">Reference proteome</keyword>
<name>A0A0G4P6X0_PENC3</name>
<sequence length="54" mass="5982">MHPPAASKSKSLELVCFSWGSRIGRTAKREGLINFVSSLLQDVFSMTNEEIAQL</sequence>
<proteinExistence type="predicted"/>
<protein>
    <submittedName>
        <fullName evidence="1">Str. FM013</fullName>
    </submittedName>
</protein>
<dbReference type="Proteomes" id="UP000053732">
    <property type="component" value="Unassembled WGS sequence"/>
</dbReference>
<organism evidence="1 2">
    <name type="scientific">Penicillium camemberti (strain FM 013)</name>
    <dbReference type="NCBI Taxonomy" id="1429867"/>
    <lineage>
        <taxon>Eukaryota</taxon>
        <taxon>Fungi</taxon>
        <taxon>Dikarya</taxon>
        <taxon>Ascomycota</taxon>
        <taxon>Pezizomycotina</taxon>
        <taxon>Eurotiomycetes</taxon>
        <taxon>Eurotiomycetidae</taxon>
        <taxon>Eurotiales</taxon>
        <taxon>Aspergillaceae</taxon>
        <taxon>Penicillium</taxon>
    </lineage>
</organism>
<evidence type="ECO:0000313" key="2">
    <source>
        <dbReference type="Proteomes" id="UP000053732"/>
    </source>
</evidence>
<accession>A0A0G4P6X0</accession>
<dbReference type="AlphaFoldDB" id="A0A0G4P6X0"/>
<gene>
    <name evidence="1" type="ORF">PCAMFM013_S007g000066</name>
</gene>
<reference evidence="1 2" key="1">
    <citation type="journal article" date="2014" name="Nat. Commun.">
        <title>Multiple recent horizontal transfers of a large genomic region in cheese making fungi.</title>
        <authorList>
            <person name="Cheeseman K."/>
            <person name="Ropars J."/>
            <person name="Renault P."/>
            <person name="Dupont J."/>
            <person name="Gouzy J."/>
            <person name="Branca A."/>
            <person name="Abraham A.L."/>
            <person name="Ceppi M."/>
            <person name="Conseiller E."/>
            <person name="Debuchy R."/>
            <person name="Malagnac F."/>
            <person name="Goarin A."/>
            <person name="Silar P."/>
            <person name="Lacoste S."/>
            <person name="Sallet E."/>
            <person name="Bensimon A."/>
            <person name="Giraud T."/>
            <person name="Brygoo Y."/>
        </authorList>
    </citation>
    <scope>NUCLEOTIDE SEQUENCE [LARGE SCALE GENOMIC DNA]</scope>
    <source>
        <strain evidence="2">FM 013</strain>
    </source>
</reference>
<dbReference type="EMBL" id="HG793140">
    <property type="protein sequence ID" value="CRL22085.1"/>
    <property type="molecule type" value="Genomic_DNA"/>
</dbReference>
<evidence type="ECO:0000313" key="1">
    <source>
        <dbReference type="EMBL" id="CRL22085.1"/>
    </source>
</evidence>